<feature type="transmembrane region" description="Helical" evidence="6">
    <location>
        <begin position="150"/>
        <end position="167"/>
    </location>
</feature>
<keyword evidence="3 6" id="KW-1133">Transmembrane helix</keyword>
<feature type="domain" description="Peptidase S54 rhomboid" evidence="7">
    <location>
        <begin position="108"/>
        <end position="253"/>
    </location>
</feature>
<evidence type="ECO:0000256" key="5">
    <source>
        <dbReference type="SAM" id="MobiDB-lite"/>
    </source>
</evidence>
<keyword evidence="9" id="KW-1185">Reference proteome</keyword>
<evidence type="ECO:0000256" key="2">
    <source>
        <dbReference type="ARBA" id="ARBA00022692"/>
    </source>
</evidence>
<dbReference type="EMBL" id="CP150951">
    <property type="protein sequence ID" value="WZC48871.1"/>
    <property type="molecule type" value="Genomic_DNA"/>
</dbReference>
<evidence type="ECO:0000256" key="4">
    <source>
        <dbReference type="ARBA" id="ARBA00023136"/>
    </source>
</evidence>
<dbReference type="Pfam" id="PF01694">
    <property type="entry name" value="Rhomboid"/>
    <property type="match status" value="1"/>
</dbReference>
<dbReference type="InterPro" id="IPR035952">
    <property type="entry name" value="Rhomboid-like_sf"/>
</dbReference>
<comment type="subcellular location">
    <subcellularLocation>
        <location evidence="1">Membrane</location>
        <topology evidence="1">Multi-pass membrane protein</topology>
    </subcellularLocation>
</comment>
<dbReference type="InterPro" id="IPR022764">
    <property type="entry name" value="Peptidase_S54_rhomboid_dom"/>
</dbReference>
<proteinExistence type="predicted"/>
<keyword evidence="4 6" id="KW-0472">Membrane</keyword>
<dbReference type="Gene3D" id="1.20.1540.10">
    <property type="entry name" value="Rhomboid-like"/>
    <property type="match status" value="1"/>
</dbReference>
<dbReference type="SUPFAM" id="SSF144091">
    <property type="entry name" value="Rhomboid-like"/>
    <property type="match status" value="1"/>
</dbReference>
<evidence type="ECO:0000256" key="1">
    <source>
        <dbReference type="ARBA" id="ARBA00004141"/>
    </source>
</evidence>
<feature type="transmembrane region" description="Helical" evidence="6">
    <location>
        <begin position="239"/>
        <end position="262"/>
    </location>
</feature>
<accession>A0ABZ2V2Z7</accession>
<organism evidence="8 9">
    <name type="scientific">Yoonia phaeophyticola</name>
    <dbReference type="NCBI Taxonomy" id="3137369"/>
    <lineage>
        <taxon>Bacteria</taxon>
        <taxon>Pseudomonadati</taxon>
        <taxon>Pseudomonadota</taxon>
        <taxon>Alphaproteobacteria</taxon>
        <taxon>Rhodobacterales</taxon>
        <taxon>Paracoccaceae</taxon>
        <taxon>Yoonia</taxon>
    </lineage>
</organism>
<dbReference type="GO" id="GO:0008233">
    <property type="term" value="F:peptidase activity"/>
    <property type="evidence" value="ECO:0007669"/>
    <property type="project" value="UniProtKB-KW"/>
</dbReference>
<keyword evidence="8" id="KW-0378">Hydrolase</keyword>
<gene>
    <name evidence="8" type="ORF">AABB29_18865</name>
</gene>
<dbReference type="RefSeq" id="WP_341366984.1">
    <property type="nucleotide sequence ID" value="NZ_CP150951.2"/>
</dbReference>
<dbReference type="GO" id="GO:0006508">
    <property type="term" value="P:proteolysis"/>
    <property type="evidence" value="ECO:0007669"/>
    <property type="project" value="UniProtKB-KW"/>
</dbReference>
<evidence type="ECO:0000313" key="9">
    <source>
        <dbReference type="Proteomes" id="UP001440612"/>
    </source>
</evidence>
<feature type="transmembrane region" description="Helical" evidence="6">
    <location>
        <begin position="173"/>
        <end position="193"/>
    </location>
</feature>
<reference evidence="9" key="1">
    <citation type="submission" date="2024-04" db="EMBL/GenBank/DDBJ databases">
        <title>Phylogenomic analyses of a clade within the roseobacter group suggest taxonomic reassignments of species of the genera Aestuariivita, Citreicella, Loktanella, Nautella, Pelagibaca, Ruegeria, Thalassobius, Thiobacimonas and Tropicibacter, and the proposal o.</title>
        <authorList>
            <person name="Jeon C.O."/>
        </authorList>
    </citation>
    <scope>NUCLEOTIDE SEQUENCE [LARGE SCALE GENOMIC DNA]</scope>
    <source>
        <strain evidence="9">BS5-3</strain>
    </source>
</reference>
<name>A0ABZ2V2Z7_9RHOB</name>
<evidence type="ECO:0000256" key="6">
    <source>
        <dbReference type="SAM" id="Phobius"/>
    </source>
</evidence>
<sequence>MVQSPGWISGQGSHTHARRTRQLQQPRTIDMEPEQDTPLESPFNALPPLIVALALLIIGIEAFFQLAEHGVIGGPTAIGWRLDAVNQYGYSPNVLDRVLTGGDYSFDMLIRFVTYPFINMALTQVAFCAALTLALGKFTAEFYGSFKTGAVYFLTAVAGAVVYGLLVDGQFPLLGGFTPVYGLIGAYTYALWLQLGKRNENQLKAFRLIGVLLFLQLVFGIVSGFLYEVAPPPTWIAELSGFAAGFLMAVLLAPGGWGRFLARMRQRA</sequence>
<protein>
    <submittedName>
        <fullName evidence="8">Rhomboid family intramembrane serine protease</fullName>
        <ecNumber evidence="8">3.4.21.-</ecNumber>
    </submittedName>
</protein>
<keyword evidence="8" id="KW-0645">Protease</keyword>
<keyword evidence="2 6" id="KW-0812">Transmembrane</keyword>
<feature type="region of interest" description="Disordered" evidence="5">
    <location>
        <begin position="1"/>
        <end position="37"/>
    </location>
</feature>
<evidence type="ECO:0000313" key="8">
    <source>
        <dbReference type="EMBL" id="WZC48871.1"/>
    </source>
</evidence>
<dbReference type="EC" id="3.4.21.-" evidence="8"/>
<feature type="transmembrane region" description="Helical" evidence="6">
    <location>
        <begin position="205"/>
        <end position="227"/>
    </location>
</feature>
<evidence type="ECO:0000256" key="3">
    <source>
        <dbReference type="ARBA" id="ARBA00022989"/>
    </source>
</evidence>
<dbReference type="Proteomes" id="UP001440612">
    <property type="component" value="Chromosome"/>
</dbReference>
<evidence type="ECO:0000259" key="7">
    <source>
        <dbReference type="Pfam" id="PF01694"/>
    </source>
</evidence>
<dbReference type="PANTHER" id="PTHR43066:SF11">
    <property type="entry name" value="PEPTIDASE S54 RHOMBOID DOMAIN-CONTAINING PROTEIN"/>
    <property type="match status" value="1"/>
</dbReference>
<feature type="transmembrane region" description="Helical" evidence="6">
    <location>
        <begin position="117"/>
        <end position="138"/>
    </location>
</feature>
<feature type="transmembrane region" description="Helical" evidence="6">
    <location>
        <begin position="49"/>
        <end position="67"/>
    </location>
</feature>
<dbReference type="PANTHER" id="PTHR43066">
    <property type="entry name" value="RHOMBOID-RELATED PROTEIN"/>
    <property type="match status" value="1"/>
</dbReference>